<dbReference type="EMBL" id="CM047902">
    <property type="protein sequence ID" value="KAJ0094940.1"/>
    <property type="molecule type" value="Genomic_DNA"/>
</dbReference>
<gene>
    <name evidence="1" type="ORF">Patl1_16831</name>
</gene>
<dbReference type="Proteomes" id="UP001164250">
    <property type="component" value="Chromosome 6"/>
</dbReference>
<name>A0ACC1B7Q2_9ROSI</name>
<comment type="caution">
    <text evidence="1">The sequence shown here is derived from an EMBL/GenBank/DDBJ whole genome shotgun (WGS) entry which is preliminary data.</text>
</comment>
<accession>A0ACC1B7Q2</accession>
<protein>
    <submittedName>
        <fullName evidence="1">Uncharacterized protein</fullName>
    </submittedName>
</protein>
<keyword evidence="2" id="KW-1185">Reference proteome</keyword>
<evidence type="ECO:0000313" key="2">
    <source>
        <dbReference type="Proteomes" id="UP001164250"/>
    </source>
</evidence>
<evidence type="ECO:0000313" key="1">
    <source>
        <dbReference type="EMBL" id="KAJ0094940.1"/>
    </source>
</evidence>
<sequence length="282" mass="30704">MDSSNQLNSSLSGKNMKGEIPSGLNSMEALTELWLDGNSLTGQLPDMSNLINLQIVHLENNKLTGSLPSYLGSLPSLQELHIENNSFSGDIPRALLTGKVNFKYEDNPQLHNGAQQKRRFKIILGTSIAVLAILLVLLLGSLLLLHNFRRKLSNQKSVDKGDSLPISAKPSTAYSIARGGPFMDEGVAYYISLSELEIATDHFSKKIGQGSFGSVYYGKMKDGKEIAVKIMADSSSHATKQFVTEKGTGFIRSVNQKPLDWLARLQIAEDAAKGLDSNLPVV</sequence>
<organism evidence="1 2">
    <name type="scientific">Pistacia atlantica</name>
    <dbReference type="NCBI Taxonomy" id="434234"/>
    <lineage>
        <taxon>Eukaryota</taxon>
        <taxon>Viridiplantae</taxon>
        <taxon>Streptophyta</taxon>
        <taxon>Embryophyta</taxon>
        <taxon>Tracheophyta</taxon>
        <taxon>Spermatophyta</taxon>
        <taxon>Magnoliopsida</taxon>
        <taxon>eudicotyledons</taxon>
        <taxon>Gunneridae</taxon>
        <taxon>Pentapetalae</taxon>
        <taxon>rosids</taxon>
        <taxon>malvids</taxon>
        <taxon>Sapindales</taxon>
        <taxon>Anacardiaceae</taxon>
        <taxon>Pistacia</taxon>
    </lineage>
</organism>
<reference evidence="2" key="1">
    <citation type="journal article" date="2023" name="G3 (Bethesda)">
        <title>Genome assembly and association tests identify interacting loci associated with vigor, precocity, and sex in interspecific pistachio rootstocks.</title>
        <authorList>
            <person name="Palmer W."/>
            <person name="Jacygrad E."/>
            <person name="Sagayaradj S."/>
            <person name="Cavanaugh K."/>
            <person name="Han R."/>
            <person name="Bertier L."/>
            <person name="Beede B."/>
            <person name="Kafkas S."/>
            <person name="Golino D."/>
            <person name="Preece J."/>
            <person name="Michelmore R."/>
        </authorList>
    </citation>
    <scope>NUCLEOTIDE SEQUENCE [LARGE SCALE GENOMIC DNA]</scope>
</reference>
<proteinExistence type="predicted"/>